<gene>
    <name evidence="2" type="ORF">ACFO3E_16895</name>
</gene>
<dbReference type="Pfam" id="PF07110">
    <property type="entry name" value="EthD"/>
    <property type="match status" value="1"/>
</dbReference>
<accession>A0ABV9F1Q1</accession>
<dbReference type="RefSeq" id="WP_380806539.1">
    <property type="nucleotide sequence ID" value="NZ_JBHSFZ010000058.1"/>
</dbReference>
<dbReference type="InterPro" id="IPR009799">
    <property type="entry name" value="EthD_dom"/>
</dbReference>
<dbReference type="PANTHER" id="PTHR40260">
    <property type="entry name" value="BLR8190 PROTEIN"/>
    <property type="match status" value="1"/>
</dbReference>
<evidence type="ECO:0000313" key="2">
    <source>
        <dbReference type="EMBL" id="MFC4595841.1"/>
    </source>
</evidence>
<organism evidence="2 3">
    <name type="scientific">Sphingobium tyrosinilyticum</name>
    <dbReference type="NCBI Taxonomy" id="2715436"/>
    <lineage>
        <taxon>Bacteria</taxon>
        <taxon>Pseudomonadati</taxon>
        <taxon>Pseudomonadota</taxon>
        <taxon>Alphaproteobacteria</taxon>
        <taxon>Sphingomonadales</taxon>
        <taxon>Sphingomonadaceae</taxon>
        <taxon>Sphingobium</taxon>
    </lineage>
</organism>
<dbReference type="EMBL" id="JBHSFZ010000058">
    <property type="protein sequence ID" value="MFC4595841.1"/>
    <property type="molecule type" value="Genomic_DNA"/>
</dbReference>
<dbReference type="PANTHER" id="PTHR40260:SF2">
    <property type="entry name" value="BLR8190 PROTEIN"/>
    <property type="match status" value="1"/>
</dbReference>
<feature type="domain" description="EthD" evidence="1">
    <location>
        <begin position="15"/>
        <end position="89"/>
    </location>
</feature>
<sequence>MIKFTVLYPYSEDSRFDHDYYAAKHCAMAQDRMQSLRYEIDRGVTGAAPGSPPAFHAMVHFYFADLAAFQAGLAKGGSELGADVPNYTDVAPVIQVSEVVEG</sequence>
<dbReference type="Proteomes" id="UP001595957">
    <property type="component" value="Unassembled WGS sequence"/>
</dbReference>
<evidence type="ECO:0000313" key="3">
    <source>
        <dbReference type="Proteomes" id="UP001595957"/>
    </source>
</evidence>
<proteinExistence type="predicted"/>
<dbReference type="Gene3D" id="3.30.70.100">
    <property type="match status" value="1"/>
</dbReference>
<evidence type="ECO:0000259" key="1">
    <source>
        <dbReference type="Pfam" id="PF07110"/>
    </source>
</evidence>
<dbReference type="InterPro" id="IPR011008">
    <property type="entry name" value="Dimeric_a/b-barrel"/>
</dbReference>
<dbReference type="NCBIfam" id="TIGR02118">
    <property type="entry name" value="EthD family reductase"/>
    <property type="match status" value="1"/>
</dbReference>
<name>A0ABV9F1Q1_9SPHN</name>
<keyword evidence="3" id="KW-1185">Reference proteome</keyword>
<comment type="caution">
    <text evidence="2">The sequence shown here is derived from an EMBL/GenBank/DDBJ whole genome shotgun (WGS) entry which is preliminary data.</text>
</comment>
<reference evidence="3" key="1">
    <citation type="journal article" date="2019" name="Int. J. Syst. Evol. Microbiol.">
        <title>The Global Catalogue of Microorganisms (GCM) 10K type strain sequencing project: providing services to taxonomists for standard genome sequencing and annotation.</title>
        <authorList>
            <consortium name="The Broad Institute Genomics Platform"/>
            <consortium name="The Broad Institute Genome Sequencing Center for Infectious Disease"/>
            <person name="Wu L."/>
            <person name="Ma J."/>
        </authorList>
    </citation>
    <scope>NUCLEOTIDE SEQUENCE [LARGE SCALE GENOMIC DNA]</scope>
    <source>
        <strain evidence="3">NBRC 103632</strain>
    </source>
</reference>
<protein>
    <submittedName>
        <fullName evidence="2">EthD family reductase</fullName>
    </submittedName>
</protein>
<dbReference type="SUPFAM" id="SSF54909">
    <property type="entry name" value="Dimeric alpha+beta barrel"/>
    <property type="match status" value="1"/>
</dbReference>